<dbReference type="AlphaFoldDB" id="X0ZF30"/>
<name>X0ZF30_9ZZZZ</name>
<feature type="non-terminal residue" evidence="1">
    <location>
        <position position="1"/>
    </location>
</feature>
<proteinExistence type="predicted"/>
<evidence type="ECO:0000313" key="1">
    <source>
        <dbReference type="EMBL" id="GAG68255.1"/>
    </source>
</evidence>
<reference evidence="1" key="1">
    <citation type="journal article" date="2014" name="Front. Microbiol.">
        <title>High frequency of phylogenetically diverse reductive dehalogenase-homologous genes in deep subseafloor sedimentary metagenomes.</title>
        <authorList>
            <person name="Kawai M."/>
            <person name="Futagami T."/>
            <person name="Toyoda A."/>
            <person name="Takaki Y."/>
            <person name="Nishi S."/>
            <person name="Hori S."/>
            <person name="Arai W."/>
            <person name="Tsubouchi T."/>
            <person name="Morono Y."/>
            <person name="Uchiyama I."/>
            <person name="Ito T."/>
            <person name="Fujiyama A."/>
            <person name="Inagaki F."/>
            <person name="Takami H."/>
        </authorList>
    </citation>
    <scope>NUCLEOTIDE SEQUENCE</scope>
    <source>
        <strain evidence="1">Expedition CK06-06</strain>
    </source>
</reference>
<dbReference type="EMBL" id="BART01009428">
    <property type="protein sequence ID" value="GAG68255.1"/>
    <property type="molecule type" value="Genomic_DNA"/>
</dbReference>
<organism evidence="1">
    <name type="scientific">marine sediment metagenome</name>
    <dbReference type="NCBI Taxonomy" id="412755"/>
    <lineage>
        <taxon>unclassified sequences</taxon>
        <taxon>metagenomes</taxon>
        <taxon>ecological metagenomes</taxon>
    </lineage>
</organism>
<comment type="caution">
    <text evidence="1">The sequence shown here is derived from an EMBL/GenBank/DDBJ whole genome shotgun (WGS) entry which is preliminary data.</text>
</comment>
<sequence>TGKVASPLFKYGDVRMHYDVILTSGAWEAAFKPRIRLDKSPELVEDDGSYLKVNFDSSSLTLQPRLDYGVFDVYSYGWGGGVDGAANIPKEAGVKLDVPFQPLDMDLNVVVNSTAVYKNTGATWGWGEQETKWNYGAGLSFTTHPMTLAVQAVTTDVTDATWYGTSYGAKLEVDLAPVTVNGQFVSWSPESAWLSDGSGIYGKVGYALSDGLGDLALEYKSCDENFNGANSIFGATPDEYSKLAGTYTYPLAEAVNMSLTVASVDKGLGDGGFTEYEVKFAASF</sequence>
<gene>
    <name evidence="1" type="ORF">S01H4_20897</name>
</gene>
<accession>X0ZF30</accession>
<evidence type="ECO:0008006" key="2">
    <source>
        <dbReference type="Google" id="ProtNLM"/>
    </source>
</evidence>
<protein>
    <recommendedName>
        <fullName evidence="2">Porin domain-containing protein</fullName>
    </recommendedName>
</protein>